<feature type="domain" description="Outer membrane channel protein CpnT-like N-terminal" evidence="1">
    <location>
        <begin position="46"/>
        <end position="169"/>
    </location>
</feature>
<name>A0ABV5TLP0_9ACTN</name>
<dbReference type="Proteomes" id="UP001589610">
    <property type="component" value="Unassembled WGS sequence"/>
</dbReference>
<dbReference type="EMBL" id="JBHMBS010000019">
    <property type="protein sequence ID" value="MFB9679937.1"/>
    <property type="molecule type" value="Genomic_DNA"/>
</dbReference>
<dbReference type="InterPro" id="IPR057746">
    <property type="entry name" value="CpnT-like_N"/>
</dbReference>
<sequence length="320" mass="33994">MSGPGPLGGTGALGAVGAFAKANPVKTAMGAGSVGGAAFVTSMLGVSWPEGDPDRLRSAADIWDGLAEAVERAGADANGVAEQVWKNNAGAAVREFRTLWTEKFRPYPGEVATFCRAIATACRDYARAVEITRYVLIVLAIQAWVNMVYTVAWGWATAGIGAAVQKQIMDRFLKGRAVLQMRLFKISVEKIIYNSFYYLGDSVAYAGGQQVLQWSVFELAGVRKDLTGNDVTGGGENAKQFGRGFASNMAFNAAFDLTKIGPWGRAFPGDAAGNLMSRLVGSGTYTVTDNALQGDPALPTWEQWISKIIVHGSRAARPPA</sequence>
<gene>
    <name evidence="2" type="ORF">ACFFRH_31025</name>
</gene>
<reference evidence="2 3" key="1">
    <citation type="submission" date="2024-09" db="EMBL/GenBank/DDBJ databases">
        <authorList>
            <person name="Sun Q."/>
            <person name="Mori K."/>
        </authorList>
    </citation>
    <scope>NUCLEOTIDE SEQUENCE [LARGE SCALE GENOMIC DNA]</scope>
    <source>
        <strain evidence="2 3">JCM 3028</strain>
    </source>
</reference>
<proteinExistence type="predicted"/>
<organism evidence="2 3">
    <name type="scientific">Streptosporangium vulgare</name>
    <dbReference type="NCBI Taxonomy" id="46190"/>
    <lineage>
        <taxon>Bacteria</taxon>
        <taxon>Bacillati</taxon>
        <taxon>Actinomycetota</taxon>
        <taxon>Actinomycetes</taxon>
        <taxon>Streptosporangiales</taxon>
        <taxon>Streptosporangiaceae</taxon>
        <taxon>Streptosporangium</taxon>
    </lineage>
</organism>
<dbReference type="RefSeq" id="WP_344746025.1">
    <property type="nucleotide sequence ID" value="NZ_BAAAWW010000082.1"/>
</dbReference>
<accession>A0ABV5TLP0</accession>
<dbReference type="Pfam" id="PF25547">
    <property type="entry name" value="WXG100_2"/>
    <property type="match status" value="1"/>
</dbReference>
<evidence type="ECO:0000313" key="2">
    <source>
        <dbReference type="EMBL" id="MFB9679937.1"/>
    </source>
</evidence>
<evidence type="ECO:0000313" key="3">
    <source>
        <dbReference type="Proteomes" id="UP001589610"/>
    </source>
</evidence>
<keyword evidence="3" id="KW-1185">Reference proteome</keyword>
<comment type="caution">
    <text evidence="2">The sequence shown here is derived from an EMBL/GenBank/DDBJ whole genome shotgun (WGS) entry which is preliminary data.</text>
</comment>
<evidence type="ECO:0000259" key="1">
    <source>
        <dbReference type="Pfam" id="PF25547"/>
    </source>
</evidence>
<protein>
    <recommendedName>
        <fullName evidence="1">Outer membrane channel protein CpnT-like N-terminal domain-containing protein</fullName>
    </recommendedName>
</protein>